<dbReference type="PANTHER" id="PTHR30582">
    <property type="entry name" value="L,D-TRANSPEPTIDASE"/>
    <property type="match status" value="1"/>
</dbReference>
<dbReference type="EMBL" id="DXCP01000024">
    <property type="protein sequence ID" value="HIY79410.1"/>
    <property type="molecule type" value="Genomic_DNA"/>
</dbReference>
<dbReference type="InterPro" id="IPR005490">
    <property type="entry name" value="LD_TPept_cat_dom"/>
</dbReference>
<keyword evidence="7" id="KW-0472">Membrane</keyword>
<comment type="caution">
    <text evidence="9">The sequence shown here is derived from an EMBL/GenBank/DDBJ whole genome shotgun (WGS) entry which is preliminary data.</text>
</comment>
<dbReference type="Pfam" id="PF03734">
    <property type="entry name" value="YkuD"/>
    <property type="match status" value="1"/>
</dbReference>
<keyword evidence="5 6" id="KW-0961">Cell wall biogenesis/degradation</keyword>
<keyword evidence="3 6" id="KW-0133">Cell shape</keyword>
<keyword evidence="2" id="KW-0808">Transferase</keyword>
<protein>
    <submittedName>
        <fullName evidence="9">L,D-transpeptidase</fullName>
    </submittedName>
</protein>
<reference evidence="9" key="2">
    <citation type="submission" date="2021-04" db="EMBL/GenBank/DDBJ databases">
        <authorList>
            <person name="Gilroy R."/>
        </authorList>
    </citation>
    <scope>NUCLEOTIDE SEQUENCE</scope>
    <source>
        <strain evidence="9">ChiHjej10B9-743</strain>
    </source>
</reference>
<keyword evidence="7" id="KW-1133">Transmembrane helix</keyword>
<evidence type="ECO:0000256" key="6">
    <source>
        <dbReference type="PROSITE-ProRule" id="PRU01373"/>
    </source>
</evidence>
<dbReference type="InterPro" id="IPR038063">
    <property type="entry name" value="Transpep_catalytic_dom"/>
</dbReference>
<dbReference type="GO" id="GO:0071555">
    <property type="term" value="P:cell wall organization"/>
    <property type="evidence" value="ECO:0007669"/>
    <property type="project" value="UniProtKB-UniRule"/>
</dbReference>
<evidence type="ECO:0000256" key="4">
    <source>
        <dbReference type="ARBA" id="ARBA00022984"/>
    </source>
</evidence>
<dbReference type="GO" id="GO:0018104">
    <property type="term" value="P:peptidoglycan-protein cross-linking"/>
    <property type="evidence" value="ECO:0007669"/>
    <property type="project" value="TreeGrafter"/>
</dbReference>
<dbReference type="InterPro" id="IPR050979">
    <property type="entry name" value="LD-transpeptidase"/>
</dbReference>
<organism evidence="9 10">
    <name type="scientific">Candidatus Olsenella excrementavium</name>
    <dbReference type="NCBI Taxonomy" id="2838709"/>
    <lineage>
        <taxon>Bacteria</taxon>
        <taxon>Bacillati</taxon>
        <taxon>Actinomycetota</taxon>
        <taxon>Coriobacteriia</taxon>
        <taxon>Coriobacteriales</taxon>
        <taxon>Atopobiaceae</taxon>
        <taxon>Olsenella</taxon>
    </lineage>
</organism>
<evidence type="ECO:0000313" key="9">
    <source>
        <dbReference type="EMBL" id="HIY79410.1"/>
    </source>
</evidence>
<dbReference type="AlphaFoldDB" id="A0A9D2CHB6"/>
<dbReference type="PROSITE" id="PS52029">
    <property type="entry name" value="LD_TPASE"/>
    <property type="match status" value="1"/>
</dbReference>
<evidence type="ECO:0000256" key="5">
    <source>
        <dbReference type="ARBA" id="ARBA00023316"/>
    </source>
</evidence>
<keyword evidence="4 6" id="KW-0573">Peptidoglycan synthesis</keyword>
<feature type="active site" description="Proton donor/acceptor" evidence="6">
    <location>
        <position position="438"/>
    </location>
</feature>
<evidence type="ECO:0000256" key="1">
    <source>
        <dbReference type="ARBA" id="ARBA00004752"/>
    </source>
</evidence>
<reference evidence="9" key="1">
    <citation type="journal article" date="2021" name="PeerJ">
        <title>Extensive microbial diversity within the chicken gut microbiome revealed by metagenomics and culture.</title>
        <authorList>
            <person name="Gilroy R."/>
            <person name="Ravi A."/>
            <person name="Getino M."/>
            <person name="Pursley I."/>
            <person name="Horton D.L."/>
            <person name="Alikhan N.F."/>
            <person name="Baker D."/>
            <person name="Gharbi K."/>
            <person name="Hall N."/>
            <person name="Watson M."/>
            <person name="Adriaenssens E.M."/>
            <person name="Foster-Nyarko E."/>
            <person name="Jarju S."/>
            <person name="Secka A."/>
            <person name="Antonio M."/>
            <person name="Oren A."/>
            <person name="Chaudhuri R.R."/>
            <person name="La Ragione R."/>
            <person name="Hildebrand F."/>
            <person name="Pallen M.J."/>
        </authorList>
    </citation>
    <scope>NUCLEOTIDE SEQUENCE</scope>
    <source>
        <strain evidence="9">ChiHjej10B9-743</strain>
    </source>
</reference>
<sequence length="484" mass="51350">MASHMSAPADGGTDLSKKSKLPLIIPIVILAVAALVYFGGVVAFHIVFMPGTILDGSDVSLRHASEVAEEKAAAFTGYQTHVTGDGVDLTVTAEQVGLAYDGETYAQKAIEATEPWAWPLTLMSQSRDVTAESAIVFDQEALLALFEPFKTAARDSAASLGGGAVVFDAEAGSYVVDSSVTAQYLDDEALVTTLTQAFLSQTPEVTLGREQLSGLDDSLHAAADTANSYLAAAGSTLTLNGETVAEVTRDLIVGWVTVSNDLTVSLDTNAAAAWASESMGRLNTVGAERTYTRPDGKQVTVSGGNYGWKVSESGVAEALAAAVESKAPQAIEVPFDQSGQVVPDDGGRDWDQRYIDIDLSEQYVRMYGDDGSVIWESACVTGDVAQGYQTPTGVNQVNGNKGRDQTLYGLDYDEDGEPDYESHVAYWIPFVGNLIALHDADWRSNFGGTINQYNGSHGCVNLPVDKAAQLYDLAQIGDVVVVHY</sequence>
<keyword evidence="7" id="KW-0812">Transmembrane</keyword>
<evidence type="ECO:0000256" key="2">
    <source>
        <dbReference type="ARBA" id="ARBA00022679"/>
    </source>
</evidence>
<evidence type="ECO:0000259" key="8">
    <source>
        <dbReference type="PROSITE" id="PS52029"/>
    </source>
</evidence>
<feature type="active site" description="Nucleophile" evidence="6">
    <location>
        <position position="459"/>
    </location>
</feature>
<dbReference type="SUPFAM" id="SSF143985">
    <property type="entry name" value="L,D-transpeptidase pre-catalytic domain-like"/>
    <property type="match status" value="1"/>
</dbReference>
<gene>
    <name evidence="9" type="ORF">IAA42_03140</name>
</gene>
<dbReference type="Gene3D" id="2.40.440.10">
    <property type="entry name" value="L,D-transpeptidase catalytic domain-like"/>
    <property type="match status" value="1"/>
</dbReference>
<evidence type="ECO:0000313" key="10">
    <source>
        <dbReference type="Proteomes" id="UP000824133"/>
    </source>
</evidence>
<comment type="pathway">
    <text evidence="1 6">Cell wall biogenesis; peptidoglycan biosynthesis.</text>
</comment>
<evidence type="ECO:0000256" key="3">
    <source>
        <dbReference type="ARBA" id="ARBA00022960"/>
    </source>
</evidence>
<dbReference type="Proteomes" id="UP000824133">
    <property type="component" value="Unassembled WGS sequence"/>
</dbReference>
<name>A0A9D2CHB6_9ACTN</name>
<feature type="transmembrane region" description="Helical" evidence="7">
    <location>
        <begin position="21"/>
        <end position="48"/>
    </location>
</feature>
<dbReference type="InterPro" id="IPR038054">
    <property type="entry name" value="LD_TPept-like_central_sf"/>
</dbReference>
<evidence type="ECO:0000256" key="7">
    <source>
        <dbReference type="SAM" id="Phobius"/>
    </source>
</evidence>
<dbReference type="GO" id="GO:0016740">
    <property type="term" value="F:transferase activity"/>
    <property type="evidence" value="ECO:0007669"/>
    <property type="project" value="UniProtKB-KW"/>
</dbReference>
<dbReference type="GO" id="GO:0071972">
    <property type="term" value="F:peptidoglycan L,D-transpeptidase activity"/>
    <property type="evidence" value="ECO:0007669"/>
    <property type="project" value="TreeGrafter"/>
</dbReference>
<dbReference type="SUPFAM" id="SSF141523">
    <property type="entry name" value="L,D-transpeptidase catalytic domain-like"/>
    <property type="match status" value="1"/>
</dbReference>
<proteinExistence type="predicted"/>
<dbReference type="GO" id="GO:0008360">
    <property type="term" value="P:regulation of cell shape"/>
    <property type="evidence" value="ECO:0007669"/>
    <property type="project" value="UniProtKB-UniRule"/>
</dbReference>
<dbReference type="GO" id="GO:0005576">
    <property type="term" value="C:extracellular region"/>
    <property type="evidence" value="ECO:0007669"/>
    <property type="project" value="TreeGrafter"/>
</dbReference>
<dbReference type="Gene3D" id="3.10.20.800">
    <property type="match status" value="1"/>
</dbReference>
<dbReference type="CDD" id="cd16913">
    <property type="entry name" value="YkuD_like"/>
    <property type="match status" value="1"/>
</dbReference>
<feature type="domain" description="L,D-TPase catalytic" evidence="8">
    <location>
        <begin position="353"/>
        <end position="483"/>
    </location>
</feature>
<accession>A0A9D2CHB6</accession>
<dbReference type="PANTHER" id="PTHR30582:SF2">
    <property type="entry name" value="L,D-TRANSPEPTIDASE YCIB-RELATED"/>
    <property type="match status" value="1"/>
</dbReference>